<comment type="caution">
    <text evidence="1">The sequence shown here is derived from an EMBL/GenBank/DDBJ whole genome shotgun (WGS) entry which is preliminary data.</text>
</comment>
<name>A0ABQ4F396_9ACTN</name>
<evidence type="ECO:0000313" key="2">
    <source>
        <dbReference type="Proteomes" id="UP000621500"/>
    </source>
</evidence>
<sequence length="47" mass="5789">MSVHRPIRRIRMRRMGRTDRSTFDLRGEDLQEVERIMEAKRRRGGIY</sequence>
<dbReference type="RefSeq" id="WP_203862629.1">
    <property type="nucleotide sequence ID" value="NZ_BAAAZQ010000039.1"/>
</dbReference>
<protein>
    <submittedName>
        <fullName evidence="1">Uncharacterized protein</fullName>
    </submittedName>
</protein>
<dbReference type="EMBL" id="BONX01000069">
    <property type="protein sequence ID" value="GIH01362.1"/>
    <property type="molecule type" value="Genomic_DNA"/>
</dbReference>
<evidence type="ECO:0000313" key="1">
    <source>
        <dbReference type="EMBL" id="GIH01362.1"/>
    </source>
</evidence>
<keyword evidence="2" id="KW-1185">Reference proteome</keyword>
<proteinExistence type="predicted"/>
<reference evidence="1 2" key="1">
    <citation type="submission" date="2021-01" db="EMBL/GenBank/DDBJ databases">
        <title>Whole genome shotgun sequence of Plantactinospora mayteni NBRC 109088.</title>
        <authorList>
            <person name="Komaki H."/>
            <person name="Tamura T."/>
        </authorList>
    </citation>
    <scope>NUCLEOTIDE SEQUENCE [LARGE SCALE GENOMIC DNA]</scope>
    <source>
        <strain evidence="1 2">NBRC 109088</strain>
    </source>
</reference>
<dbReference type="Proteomes" id="UP000621500">
    <property type="component" value="Unassembled WGS sequence"/>
</dbReference>
<gene>
    <name evidence="1" type="ORF">Pma05_79340</name>
</gene>
<accession>A0ABQ4F396</accession>
<organism evidence="1 2">
    <name type="scientific">Plantactinospora mayteni</name>
    <dbReference type="NCBI Taxonomy" id="566021"/>
    <lineage>
        <taxon>Bacteria</taxon>
        <taxon>Bacillati</taxon>
        <taxon>Actinomycetota</taxon>
        <taxon>Actinomycetes</taxon>
        <taxon>Micromonosporales</taxon>
        <taxon>Micromonosporaceae</taxon>
        <taxon>Plantactinospora</taxon>
    </lineage>
</organism>